<feature type="domain" description="Formyl transferase C-terminal" evidence="7">
    <location>
        <begin position="202"/>
        <end position="297"/>
    </location>
</feature>
<dbReference type="InterPro" id="IPR001555">
    <property type="entry name" value="GART_AS"/>
</dbReference>
<dbReference type="PANTHER" id="PTHR11138:SF5">
    <property type="entry name" value="METHIONYL-TRNA FORMYLTRANSFERASE, MITOCHONDRIAL"/>
    <property type="match status" value="1"/>
</dbReference>
<reference evidence="8 9" key="1">
    <citation type="journal article" date="2015" name="Microbiome">
        <title>Genomic resolution of linkages in carbon, nitrogen, and sulfur cycling among widespread estuary sediment bacteria.</title>
        <authorList>
            <person name="Baker B.J."/>
            <person name="Lazar C.S."/>
            <person name="Teske A.P."/>
            <person name="Dick G.J."/>
        </authorList>
    </citation>
    <scope>NUCLEOTIDE SEQUENCE [LARGE SCALE GENOMIC DNA]</scope>
    <source>
        <strain evidence="8">SM23_42</strain>
    </source>
</reference>
<dbReference type="AlphaFoldDB" id="A0A0S8FW36"/>
<keyword evidence="3 5" id="KW-0808">Transferase</keyword>
<sequence length="305" mass="34440">MNIFFFGSTDFSLPILQRIHEAFGVSGVVITKPRPRGRGLRTTPPRVAEWAERLGLNIYMPDDPNSEAFIDELRELRPDLFVLSAYGYILSKTLLQLARLGGINIHPSLLPRYRGAAPIQRAIMAGEERTGITIFFMDEKVDHGEVIAQREIPIEKDDTYGSLADKLAHLGAEMITGVIQRVKSDSHELTKQQEGKASYAPKIKKQEFFINWEQTAEKVYNHIRALLPRPAARTHFRQRELMITRVQLGDRKLSPGMLSVEDKRLYVGAGNGSLELLEVKPEGRKAMSARDFINGYRIQEGEVLG</sequence>
<keyword evidence="4 5" id="KW-0648">Protein biosynthesis</keyword>
<dbReference type="SUPFAM" id="SSF50486">
    <property type="entry name" value="FMT C-terminal domain-like"/>
    <property type="match status" value="1"/>
</dbReference>
<accession>A0A0S8FW36</accession>
<dbReference type="Pfam" id="PF02911">
    <property type="entry name" value="Formyl_trans_C"/>
    <property type="match status" value="1"/>
</dbReference>
<dbReference type="EC" id="2.1.2.9" evidence="2 5"/>
<feature type="domain" description="Formyl transferase N-terminal" evidence="6">
    <location>
        <begin position="4"/>
        <end position="178"/>
    </location>
</feature>
<dbReference type="InterPro" id="IPR005793">
    <property type="entry name" value="Formyl_trans_C"/>
</dbReference>
<dbReference type="CDD" id="cd08704">
    <property type="entry name" value="Met_tRNA_FMT_C"/>
    <property type="match status" value="1"/>
</dbReference>
<evidence type="ECO:0000259" key="6">
    <source>
        <dbReference type="Pfam" id="PF00551"/>
    </source>
</evidence>
<dbReference type="InterPro" id="IPR044135">
    <property type="entry name" value="Met-tRNA-FMT_C"/>
</dbReference>
<evidence type="ECO:0000256" key="2">
    <source>
        <dbReference type="ARBA" id="ARBA00012261"/>
    </source>
</evidence>
<dbReference type="HAMAP" id="MF_00182">
    <property type="entry name" value="Formyl_trans"/>
    <property type="match status" value="1"/>
</dbReference>
<protein>
    <recommendedName>
        <fullName evidence="2 5">Methionyl-tRNA formyltransferase</fullName>
        <ecNumber evidence="2 5">2.1.2.9</ecNumber>
    </recommendedName>
</protein>
<name>A0A0S8FW36_UNCW3</name>
<evidence type="ECO:0000313" key="9">
    <source>
        <dbReference type="Proteomes" id="UP000051373"/>
    </source>
</evidence>
<evidence type="ECO:0000256" key="1">
    <source>
        <dbReference type="ARBA" id="ARBA00010699"/>
    </source>
</evidence>
<comment type="caution">
    <text evidence="8">The sequence shown here is derived from an EMBL/GenBank/DDBJ whole genome shotgun (WGS) entry which is preliminary data.</text>
</comment>
<dbReference type="SUPFAM" id="SSF53328">
    <property type="entry name" value="Formyltransferase"/>
    <property type="match status" value="1"/>
</dbReference>
<feature type="binding site" evidence="5">
    <location>
        <begin position="108"/>
        <end position="111"/>
    </location>
    <ligand>
        <name>(6S)-5,6,7,8-tetrahydrofolate</name>
        <dbReference type="ChEBI" id="CHEBI:57453"/>
    </ligand>
</feature>
<dbReference type="PROSITE" id="PS00373">
    <property type="entry name" value="GART"/>
    <property type="match status" value="1"/>
</dbReference>
<dbReference type="Pfam" id="PF00551">
    <property type="entry name" value="Formyl_trans_N"/>
    <property type="match status" value="1"/>
</dbReference>
<dbReference type="CDD" id="cd08646">
    <property type="entry name" value="FMT_core_Met-tRNA-FMT_N"/>
    <property type="match status" value="1"/>
</dbReference>
<evidence type="ECO:0000256" key="3">
    <source>
        <dbReference type="ARBA" id="ARBA00022679"/>
    </source>
</evidence>
<dbReference type="GO" id="GO:0005829">
    <property type="term" value="C:cytosol"/>
    <property type="evidence" value="ECO:0007669"/>
    <property type="project" value="TreeGrafter"/>
</dbReference>
<dbReference type="InterPro" id="IPR041711">
    <property type="entry name" value="Met-tRNA-FMT_N"/>
</dbReference>
<dbReference type="Proteomes" id="UP000051373">
    <property type="component" value="Unassembled WGS sequence"/>
</dbReference>
<dbReference type="Gene3D" id="3.40.50.12230">
    <property type="match status" value="1"/>
</dbReference>
<evidence type="ECO:0000313" key="8">
    <source>
        <dbReference type="EMBL" id="KPK63885.1"/>
    </source>
</evidence>
<dbReference type="STRING" id="1703779.AMJ83_05415"/>
<evidence type="ECO:0000256" key="4">
    <source>
        <dbReference type="ARBA" id="ARBA00022917"/>
    </source>
</evidence>
<dbReference type="PATRIC" id="fig|1703779.3.peg.1301"/>
<dbReference type="InterPro" id="IPR002376">
    <property type="entry name" value="Formyl_transf_N"/>
</dbReference>
<dbReference type="EMBL" id="LJUJ01000008">
    <property type="protein sequence ID" value="KPK63885.1"/>
    <property type="molecule type" value="Genomic_DNA"/>
</dbReference>
<dbReference type="PANTHER" id="PTHR11138">
    <property type="entry name" value="METHIONYL-TRNA FORMYLTRANSFERASE"/>
    <property type="match status" value="1"/>
</dbReference>
<proteinExistence type="inferred from homology"/>
<organism evidence="8 9">
    <name type="scientific">candidate division WOR_3 bacterium SM23_42</name>
    <dbReference type="NCBI Taxonomy" id="1703779"/>
    <lineage>
        <taxon>Bacteria</taxon>
        <taxon>Bacteria division WOR-3</taxon>
    </lineage>
</organism>
<dbReference type="InterPro" id="IPR011034">
    <property type="entry name" value="Formyl_transferase-like_C_sf"/>
</dbReference>
<dbReference type="GO" id="GO:0004479">
    <property type="term" value="F:methionyl-tRNA formyltransferase activity"/>
    <property type="evidence" value="ECO:0007669"/>
    <property type="project" value="UniProtKB-UniRule"/>
</dbReference>
<comment type="function">
    <text evidence="5">Attaches a formyl group to the free amino group of methionyl-tRNA(fMet). The formyl group appears to play a dual role in the initiator identity of N-formylmethionyl-tRNA by promoting its recognition by IF2 and preventing the misappropriation of this tRNA by the elongation apparatus.</text>
</comment>
<comment type="similarity">
    <text evidence="1 5">Belongs to the Fmt family.</text>
</comment>
<dbReference type="NCBIfam" id="TIGR00460">
    <property type="entry name" value="fmt"/>
    <property type="match status" value="1"/>
</dbReference>
<comment type="catalytic activity">
    <reaction evidence="5">
        <text>L-methionyl-tRNA(fMet) + (6R)-10-formyltetrahydrofolate = N-formyl-L-methionyl-tRNA(fMet) + (6S)-5,6,7,8-tetrahydrofolate + H(+)</text>
        <dbReference type="Rhea" id="RHEA:24380"/>
        <dbReference type="Rhea" id="RHEA-COMP:9952"/>
        <dbReference type="Rhea" id="RHEA-COMP:9953"/>
        <dbReference type="ChEBI" id="CHEBI:15378"/>
        <dbReference type="ChEBI" id="CHEBI:57453"/>
        <dbReference type="ChEBI" id="CHEBI:78530"/>
        <dbReference type="ChEBI" id="CHEBI:78844"/>
        <dbReference type="ChEBI" id="CHEBI:195366"/>
        <dbReference type="EC" id="2.1.2.9"/>
    </reaction>
</comment>
<dbReference type="InterPro" id="IPR005794">
    <property type="entry name" value="Fmt"/>
</dbReference>
<dbReference type="InterPro" id="IPR036477">
    <property type="entry name" value="Formyl_transf_N_sf"/>
</dbReference>
<evidence type="ECO:0000256" key="5">
    <source>
        <dbReference type="HAMAP-Rule" id="MF_00182"/>
    </source>
</evidence>
<evidence type="ECO:0000259" key="7">
    <source>
        <dbReference type="Pfam" id="PF02911"/>
    </source>
</evidence>
<gene>
    <name evidence="5" type="primary">fmt</name>
    <name evidence="8" type="ORF">AMJ83_05415</name>
</gene>